<dbReference type="AlphaFoldDB" id="A0A4R5AXL5"/>
<accession>A0A4R5AXL5</accession>
<sequence length="733" mass="84018">MFYLGDKVDNVTDHKVRLAKNKAKSWEYGYDASIDTVIISKVGTLGEIYSVSGINIGFPEVPNKQNILNHDKTAANQKFKREEIPVGLTEATMHNPKYSDYIDREYERREKGVWAYVKGIPIYITGTYYYGIQWIREEKEFPDFRVIQNELMIFWEACKADNRCYGMQYVKNRRIGASYLAVVELLESGTINEDKLLGIVSKKGDDSKKIFNRLIKGFKRLPCFFQPLWDGTNTPKKELVLDVPTKRRAKNEVVNEDGLGSVISWHNTEINAMDGDAIFRSLLDESGKYPKDVPFDKYWYIVKTSHTKGVNITGKSMVVSTVNAKSKGGAEYEKIWKDSDVNERNANGQTKSGLYRIFIAAKYCLEGKFDEYGFTIVEDQEFEVMTDIGVKTKVGSVTHLKNVEEALKNDPEELNEQKRQFPDTVRDAFRDEATDCSFNLIKITEQIDHNEFDMLPDEIERGNFSWENGIPDTAVQWNPDPNGRFWIARGCHPAPEFRNKKEMKFINGVSAWAPTALNIGCFGVDPYNTTKSADGRGSRGAVHLSTKLNTSNLPNNAFILEYLDRAPKIEMFFEDVLMAMVYFSMPMLCELSNYQFLTMIRDRRYRHFSMNNPFKNFVDLGPNEKEFGGCPAQNVKIGDAQFYAIQSYIEDHVGVAREEINRAKETIAFMPFTRTLMQWKEVDPNQRTKFDAYISSSLSLLGNQKIEVEAPKTRRRGNPFQKYNNVGNLSTAK</sequence>
<reference evidence="2 3" key="1">
    <citation type="submission" date="2019-03" db="EMBL/GenBank/DDBJ databases">
        <title>Flavobacterium AT-3-2 sp. nov., isolated from arctic soil.</title>
        <authorList>
            <person name="Chaudhary D.K."/>
        </authorList>
    </citation>
    <scope>NUCLEOTIDE SEQUENCE [LARGE SCALE GENOMIC DNA]</scope>
    <source>
        <strain evidence="2 3">AT-3-2</strain>
    </source>
</reference>
<feature type="compositionally biased region" description="Polar residues" evidence="1">
    <location>
        <begin position="721"/>
        <end position="733"/>
    </location>
</feature>
<dbReference type="Gene3D" id="3.40.50.300">
    <property type="entry name" value="P-loop containing nucleotide triphosphate hydrolases"/>
    <property type="match status" value="1"/>
</dbReference>
<evidence type="ECO:0000313" key="2">
    <source>
        <dbReference type="EMBL" id="TDD77603.1"/>
    </source>
</evidence>
<comment type="caution">
    <text evidence="2">The sequence shown here is derived from an EMBL/GenBank/DDBJ whole genome shotgun (WGS) entry which is preliminary data.</text>
</comment>
<evidence type="ECO:0000256" key="1">
    <source>
        <dbReference type="SAM" id="MobiDB-lite"/>
    </source>
</evidence>
<name>A0A4R5AXL5_9FLAO</name>
<dbReference type="EMBL" id="SMFM01000002">
    <property type="protein sequence ID" value="TDD77603.1"/>
    <property type="molecule type" value="Genomic_DNA"/>
</dbReference>
<dbReference type="InterPro" id="IPR027417">
    <property type="entry name" value="P-loop_NTPase"/>
</dbReference>
<gene>
    <name evidence="2" type="ORF">E0F89_05930</name>
</gene>
<proteinExistence type="predicted"/>
<dbReference type="Proteomes" id="UP000295278">
    <property type="component" value="Unassembled WGS sequence"/>
</dbReference>
<dbReference type="OrthoDB" id="1393280at2"/>
<feature type="region of interest" description="Disordered" evidence="1">
    <location>
        <begin position="712"/>
        <end position="733"/>
    </location>
</feature>
<keyword evidence="3" id="KW-1185">Reference proteome</keyword>
<protein>
    <submittedName>
        <fullName evidence="2">Uncharacterized protein</fullName>
    </submittedName>
</protein>
<evidence type="ECO:0000313" key="3">
    <source>
        <dbReference type="Proteomes" id="UP000295278"/>
    </source>
</evidence>
<organism evidence="2 3">
    <name type="scientific">Flavobacterium caseinilyticum</name>
    <dbReference type="NCBI Taxonomy" id="2541732"/>
    <lineage>
        <taxon>Bacteria</taxon>
        <taxon>Pseudomonadati</taxon>
        <taxon>Bacteroidota</taxon>
        <taxon>Flavobacteriia</taxon>
        <taxon>Flavobacteriales</taxon>
        <taxon>Flavobacteriaceae</taxon>
        <taxon>Flavobacterium</taxon>
    </lineage>
</organism>